<proteinExistence type="predicted"/>
<keyword evidence="2" id="KW-1185">Reference proteome</keyword>
<dbReference type="SUPFAM" id="SSF49299">
    <property type="entry name" value="PKD domain"/>
    <property type="match status" value="1"/>
</dbReference>
<sequence>MAMFDWKLVYSSAGKYNVTFTATDDGNGTDTNKPTSIFIHRR</sequence>
<dbReference type="Proteomes" id="UP001628874">
    <property type="component" value="Unassembled WGS sequence"/>
</dbReference>
<evidence type="ECO:0000313" key="1">
    <source>
        <dbReference type="EMBL" id="MFL9460133.1"/>
    </source>
</evidence>
<dbReference type="InterPro" id="IPR035986">
    <property type="entry name" value="PKD_dom_sf"/>
</dbReference>
<protein>
    <recommendedName>
        <fullName evidence="3">PKD domain-containing protein</fullName>
    </recommendedName>
</protein>
<reference evidence="1 2" key="1">
    <citation type="submission" date="2024-07" db="EMBL/GenBank/DDBJ databases">
        <authorList>
            <person name="Tripathy S."/>
        </authorList>
    </citation>
    <scope>NUCLEOTIDE SEQUENCE [LARGE SCALE GENOMIC DNA]</scope>
    <source>
        <strain evidence="1 2">VB-61278_2</strain>
    </source>
</reference>
<name>A0ABW8WGQ1_9CYAN</name>
<evidence type="ECO:0000313" key="2">
    <source>
        <dbReference type="Proteomes" id="UP001628874"/>
    </source>
</evidence>
<gene>
    <name evidence="1" type="ORF">AB0759_05730</name>
</gene>
<dbReference type="EMBL" id="JBFQGM010000002">
    <property type="protein sequence ID" value="MFL9460133.1"/>
    <property type="molecule type" value="Genomic_DNA"/>
</dbReference>
<accession>A0ABW8WGQ1</accession>
<organism evidence="1 2">
    <name type="scientific">Scytonema tolypothrichoides VB-61278_2</name>
    <dbReference type="NCBI Taxonomy" id="3232314"/>
    <lineage>
        <taxon>Bacteria</taxon>
        <taxon>Bacillati</taxon>
        <taxon>Cyanobacteriota</taxon>
        <taxon>Cyanophyceae</taxon>
        <taxon>Nostocales</taxon>
        <taxon>Scytonemataceae</taxon>
        <taxon>Scytonema</taxon>
    </lineage>
</organism>
<comment type="caution">
    <text evidence="1">The sequence shown here is derived from an EMBL/GenBank/DDBJ whole genome shotgun (WGS) entry which is preliminary data.</text>
</comment>
<dbReference type="RefSeq" id="WP_272899723.1">
    <property type="nucleotide sequence ID" value="NZ_JBFQGM010000002.1"/>
</dbReference>
<evidence type="ECO:0008006" key="3">
    <source>
        <dbReference type="Google" id="ProtNLM"/>
    </source>
</evidence>